<dbReference type="SMART" id="SM00479">
    <property type="entry name" value="EXOIII"/>
    <property type="match status" value="1"/>
</dbReference>
<dbReference type="EMBL" id="JAIFTX010000007">
    <property type="protein sequence ID" value="MBX7290330.1"/>
    <property type="molecule type" value="Genomic_DNA"/>
</dbReference>
<organism evidence="5 6">
    <name type="scientific">Clostridium chauvoei</name>
    <dbReference type="NCBI Taxonomy" id="46867"/>
    <lineage>
        <taxon>Bacteria</taxon>
        <taxon>Bacillati</taxon>
        <taxon>Bacillota</taxon>
        <taxon>Clostridia</taxon>
        <taxon>Eubacteriales</taxon>
        <taxon>Clostridiaceae</taxon>
        <taxon>Clostridium</taxon>
    </lineage>
</organism>
<dbReference type="PANTHER" id="PTHR23044">
    <property type="entry name" value="3'-5' EXONUCLEASE ERI1-RELATED"/>
    <property type="match status" value="1"/>
</dbReference>
<dbReference type="SUPFAM" id="SSF53098">
    <property type="entry name" value="Ribonuclease H-like"/>
    <property type="match status" value="1"/>
</dbReference>
<feature type="domain" description="Exonuclease" evidence="4">
    <location>
        <begin position="2"/>
        <end position="194"/>
    </location>
</feature>
<dbReference type="KEGG" id="cchv:BTM20_11810"/>
<dbReference type="CDD" id="cd06133">
    <property type="entry name" value="ERI-1_3'hExo_like"/>
    <property type="match status" value="1"/>
</dbReference>
<gene>
    <name evidence="5" type="ORF">K4H94_04610</name>
</gene>
<dbReference type="InterPro" id="IPR036397">
    <property type="entry name" value="RNaseH_sf"/>
</dbReference>
<dbReference type="Pfam" id="PF00929">
    <property type="entry name" value="RNase_T"/>
    <property type="match status" value="1"/>
</dbReference>
<dbReference type="InterPro" id="IPR012337">
    <property type="entry name" value="RNaseH-like_sf"/>
</dbReference>
<comment type="caution">
    <text evidence="5">The sequence shown here is derived from an EMBL/GenBank/DDBJ whole genome shotgun (WGS) entry which is preliminary data.</text>
</comment>
<dbReference type="GeneID" id="66302560"/>
<accession>A0ABD4RGC9</accession>
<dbReference type="InterPro" id="IPR047201">
    <property type="entry name" value="ERI-1_3'hExo-like"/>
</dbReference>
<keyword evidence="1" id="KW-0540">Nuclease</keyword>
<evidence type="ECO:0000313" key="5">
    <source>
        <dbReference type="EMBL" id="MBX7290330.1"/>
    </source>
</evidence>
<name>A0ABD4RGC9_9CLOT</name>
<evidence type="ECO:0000256" key="2">
    <source>
        <dbReference type="ARBA" id="ARBA00022801"/>
    </source>
</evidence>
<dbReference type="GO" id="GO:0004527">
    <property type="term" value="F:exonuclease activity"/>
    <property type="evidence" value="ECO:0007669"/>
    <property type="project" value="UniProtKB-KW"/>
</dbReference>
<dbReference type="RefSeq" id="WP_021876550.1">
    <property type="nucleotide sequence ID" value="NZ_CP018624.1"/>
</dbReference>
<evidence type="ECO:0000256" key="3">
    <source>
        <dbReference type="ARBA" id="ARBA00022839"/>
    </source>
</evidence>
<keyword evidence="3 5" id="KW-0269">Exonuclease</keyword>
<dbReference type="Proteomes" id="UP000775179">
    <property type="component" value="Unassembled WGS sequence"/>
</dbReference>
<evidence type="ECO:0000256" key="1">
    <source>
        <dbReference type="ARBA" id="ARBA00022722"/>
    </source>
</evidence>
<dbReference type="InterPro" id="IPR051274">
    <property type="entry name" value="3-5_Exoribonuclease"/>
</dbReference>
<dbReference type="PANTHER" id="PTHR23044:SF61">
    <property type="entry name" value="3'-5' EXORIBONUCLEASE 1-RELATED"/>
    <property type="match status" value="1"/>
</dbReference>
<sequence>MAFIIIDLEFNNLTGITKYYPDIYEEYSNLRDIEIENEIIEIGAIKLDNYMKPLYKFKTYIRPTVLPVLNPKVLEITKIKEEDLNGGVSFEEGINMLRNIINEGDIICSWAKDDIAEIIRNAIYHKYNDLNWINNYLDIQEYSTKILAKKKSLSLKNALDDLKIRVDQNKLHDALNDAIYTSYVFKAIYNSRIVKNYIIKDVYNMPALEIKNLKDFQIDTDFVEQKCPKCNVEVEIEVPLKAMSWRFVSLGKCPKCDSRVLNEVQIKKTISGQEVYKEISTIINEVEYMNYYYKINK</sequence>
<keyword evidence="2" id="KW-0378">Hydrolase</keyword>
<dbReference type="AlphaFoldDB" id="A0ABD4RGC9"/>
<protein>
    <submittedName>
        <fullName evidence="5">Exonuclease domain-containing protein</fullName>
    </submittedName>
</protein>
<evidence type="ECO:0000313" key="6">
    <source>
        <dbReference type="Proteomes" id="UP000775179"/>
    </source>
</evidence>
<evidence type="ECO:0000259" key="4">
    <source>
        <dbReference type="SMART" id="SM00479"/>
    </source>
</evidence>
<proteinExistence type="predicted"/>
<dbReference type="Gene3D" id="3.30.420.10">
    <property type="entry name" value="Ribonuclease H-like superfamily/Ribonuclease H"/>
    <property type="match status" value="1"/>
</dbReference>
<reference evidence="5 6" key="1">
    <citation type="submission" date="2021-08" db="EMBL/GenBank/DDBJ databases">
        <title>Genome sequence analysis of Clostridium chauvoei strains of European origin and evaluation of typing options for outbreak investigations.</title>
        <authorList>
            <person name="Abdel-Glil M."/>
            <person name="Thomas P."/>
            <person name="Seyboldt C."/>
        </authorList>
    </citation>
    <scope>NUCLEOTIDE SEQUENCE [LARGE SCALE GENOMIC DNA]</scope>
    <source>
        <strain evidence="5 6">S0260-09</strain>
    </source>
</reference>
<dbReference type="InterPro" id="IPR013520">
    <property type="entry name" value="Ribonucl_H"/>
</dbReference>